<proteinExistence type="predicted"/>
<sequence>MEGSSMTNDASPEKPGFDAEKIKSFTKVLGDMMNDMINVFPELEENLDTNLSIVWKQDDHLPAEVVEATKVIMEYCGKIYPARFFDILYENADIFDTETPVLFLPGIDFNVLWKENISDATRSTIWKYLQLTLFSSVSNVSDGESFGDTADLFKAINEDEFKQKLEETMSSMKDMFQQDEGKDGEEGKRNINMEDLPNAESVHAHVAGMMDGKLGTLAKEIAEETAANLNMDFENATSVNDVFAKLMKDPTKIMGMVKDVGSKLDEKIKSGDIKESELLEEASELMKKMKDMPGMENIQSMLSNMGLGGKKINTSAMQAHMERTMKLAQQKERMRAKAGQRTMPEVPQYSQEEMAVMEAKAEKARQELLAEWDDEPNQTVFRSGPRAERSSIKPSKGKKKGKKKK</sequence>
<reference evidence="2" key="1">
    <citation type="journal article" date="2020" name="Nature">
        <title>Giant virus diversity and host interactions through global metagenomics.</title>
        <authorList>
            <person name="Schulz F."/>
            <person name="Roux S."/>
            <person name="Paez-Espino D."/>
            <person name="Jungbluth S."/>
            <person name="Walsh D.A."/>
            <person name="Denef V.J."/>
            <person name="McMahon K.D."/>
            <person name="Konstantinidis K.T."/>
            <person name="Eloe-Fadrosh E.A."/>
            <person name="Kyrpides N.C."/>
            <person name="Woyke T."/>
        </authorList>
    </citation>
    <scope>NUCLEOTIDE SEQUENCE</scope>
    <source>
        <strain evidence="2">GVMAG-M-3300027833-11</strain>
    </source>
</reference>
<evidence type="ECO:0000256" key="1">
    <source>
        <dbReference type="SAM" id="MobiDB-lite"/>
    </source>
</evidence>
<dbReference type="EMBL" id="MN740504">
    <property type="protein sequence ID" value="QHU30202.1"/>
    <property type="molecule type" value="Genomic_DNA"/>
</dbReference>
<dbReference type="AlphaFoldDB" id="A0A6C0LLU8"/>
<protein>
    <submittedName>
        <fullName evidence="2">Uncharacterized protein</fullName>
    </submittedName>
</protein>
<accession>A0A6C0LLU8</accession>
<feature type="region of interest" description="Disordered" evidence="1">
    <location>
        <begin position="357"/>
        <end position="405"/>
    </location>
</feature>
<feature type="compositionally biased region" description="Basic and acidic residues" evidence="1">
    <location>
        <begin position="359"/>
        <end position="368"/>
    </location>
</feature>
<organism evidence="2">
    <name type="scientific">viral metagenome</name>
    <dbReference type="NCBI Taxonomy" id="1070528"/>
    <lineage>
        <taxon>unclassified sequences</taxon>
        <taxon>metagenomes</taxon>
        <taxon>organismal metagenomes</taxon>
    </lineage>
</organism>
<evidence type="ECO:0000313" key="2">
    <source>
        <dbReference type="EMBL" id="QHU30202.1"/>
    </source>
</evidence>
<name>A0A6C0LLU8_9ZZZZ</name>
<feature type="compositionally biased region" description="Basic residues" evidence="1">
    <location>
        <begin position="395"/>
        <end position="405"/>
    </location>
</feature>